<evidence type="ECO:0000313" key="3">
    <source>
        <dbReference type="EMBL" id="GMM37237.1"/>
    </source>
</evidence>
<dbReference type="PANTHER" id="PTHR21708:SF30">
    <property type="entry name" value="2-DEHYDROPANTOATE 2-REDUCTASE-RELATED"/>
    <property type="match status" value="1"/>
</dbReference>
<dbReference type="SUPFAM" id="SSF51735">
    <property type="entry name" value="NAD(P)-binding Rossmann-fold domains"/>
    <property type="match status" value="1"/>
</dbReference>
<evidence type="ECO:0000313" key="4">
    <source>
        <dbReference type="Proteomes" id="UP001360560"/>
    </source>
</evidence>
<dbReference type="AlphaFoldDB" id="A0AAV5QS58"/>
<reference evidence="3 4" key="1">
    <citation type="journal article" date="2023" name="Elife">
        <title>Identification of key yeast species and microbe-microbe interactions impacting larval growth of Drosophila in the wild.</title>
        <authorList>
            <person name="Mure A."/>
            <person name="Sugiura Y."/>
            <person name="Maeda R."/>
            <person name="Honda K."/>
            <person name="Sakurai N."/>
            <person name="Takahashi Y."/>
            <person name="Watada M."/>
            <person name="Katoh T."/>
            <person name="Gotoh A."/>
            <person name="Gotoh Y."/>
            <person name="Taniguchi I."/>
            <person name="Nakamura K."/>
            <person name="Hayashi T."/>
            <person name="Katayama T."/>
            <person name="Uemura T."/>
            <person name="Hattori Y."/>
        </authorList>
    </citation>
    <scope>NUCLEOTIDE SEQUENCE [LARGE SCALE GENOMIC DNA]</scope>
    <source>
        <strain evidence="3 4">SC-9</strain>
    </source>
</reference>
<proteinExistence type="predicted"/>
<evidence type="ECO:0000259" key="2">
    <source>
        <dbReference type="Pfam" id="PF08546"/>
    </source>
</evidence>
<dbReference type="Gene3D" id="1.10.1040.10">
    <property type="entry name" value="N-(1-d-carboxylethyl)-l-norvaline Dehydrogenase, domain 2"/>
    <property type="match status" value="1"/>
</dbReference>
<feature type="domain" description="Ketopantoate reductase C-terminal" evidence="2">
    <location>
        <begin position="199"/>
        <end position="315"/>
    </location>
</feature>
<dbReference type="RefSeq" id="XP_064854233.1">
    <property type="nucleotide sequence ID" value="XM_064998161.1"/>
</dbReference>
<dbReference type="InterPro" id="IPR051402">
    <property type="entry name" value="KPR-Related"/>
</dbReference>
<dbReference type="Pfam" id="PF08546">
    <property type="entry name" value="ApbA_C"/>
    <property type="match status" value="1"/>
</dbReference>
<protein>
    <recommendedName>
        <fullName evidence="5">2-dehydropantoate 2-reductase</fullName>
    </recommendedName>
</protein>
<dbReference type="SUPFAM" id="SSF48179">
    <property type="entry name" value="6-phosphogluconate dehydrogenase C-terminal domain-like"/>
    <property type="match status" value="1"/>
</dbReference>
<keyword evidence="4" id="KW-1185">Reference proteome</keyword>
<evidence type="ECO:0000259" key="1">
    <source>
        <dbReference type="Pfam" id="PF02558"/>
    </source>
</evidence>
<dbReference type="InterPro" id="IPR013328">
    <property type="entry name" value="6PGD_dom2"/>
</dbReference>
<gene>
    <name evidence="3" type="ORF">DASC09_045620</name>
</gene>
<accession>A0AAV5QS58</accession>
<dbReference type="Gene3D" id="3.40.50.720">
    <property type="entry name" value="NAD(P)-binding Rossmann-like Domain"/>
    <property type="match status" value="1"/>
</dbReference>
<feature type="domain" description="Ketopantoate reductase N-terminal" evidence="1">
    <location>
        <begin position="7"/>
        <end position="162"/>
    </location>
</feature>
<dbReference type="Pfam" id="PF02558">
    <property type="entry name" value="ApbA"/>
    <property type="match status" value="1"/>
</dbReference>
<evidence type="ECO:0008006" key="5">
    <source>
        <dbReference type="Google" id="ProtNLM"/>
    </source>
</evidence>
<dbReference type="EMBL" id="BTFZ01000011">
    <property type="protein sequence ID" value="GMM37237.1"/>
    <property type="molecule type" value="Genomic_DNA"/>
</dbReference>
<dbReference type="GeneID" id="90075212"/>
<comment type="caution">
    <text evidence="3">The sequence shown here is derived from an EMBL/GenBank/DDBJ whole genome shotgun (WGS) entry which is preliminary data.</text>
</comment>
<dbReference type="GO" id="GO:0005737">
    <property type="term" value="C:cytoplasm"/>
    <property type="evidence" value="ECO:0007669"/>
    <property type="project" value="TreeGrafter"/>
</dbReference>
<dbReference type="InterPro" id="IPR013752">
    <property type="entry name" value="KPA_reductase"/>
</dbReference>
<dbReference type="FunFam" id="1.10.1040.10:FF:000017">
    <property type="entry name" value="2-dehydropantoate 2-reductase"/>
    <property type="match status" value="1"/>
</dbReference>
<dbReference type="InterPro" id="IPR013332">
    <property type="entry name" value="KPR_N"/>
</dbReference>
<organism evidence="3 4">
    <name type="scientific">Saccharomycopsis crataegensis</name>
    <dbReference type="NCBI Taxonomy" id="43959"/>
    <lineage>
        <taxon>Eukaryota</taxon>
        <taxon>Fungi</taxon>
        <taxon>Dikarya</taxon>
        <taxon>Ascomycota</taxon>
        <taxon>Saccharomycotina</taxon>
        <taxon>Saccharomycetes</taxon>
        <taxon>Saccharomycopsidaceae</taxon>
        <taxon>Saccharomycopsis</taxon>
    </lineage>
</organism>
<sequence>MSCLPNVLLIGAGGVGAVVAYSIDYNNLSQLSIVVGRDYEKVKDAGYEINSVDHGTVHGWKPAHIYPNINAAAAANDPYDFVVVTTKNLPDIQKVEDLIEPVVTKEITTVVLIQNGFDLGRPIIAKYPENVCLSGVTFIGSHNYGGVIKQTQHEVTQISYFPNSHLSKEVQESKAKEFVKLYSTDKNSVTYSEDSKFSRYRKLVYNGTLNTICTLVGTDTGRVELSGGNESIVIPAMKEIIAVAKADGVILPPTTINDMLHDDDGDYFTPSMTVDSRKGNPLELEVILGNLLKVAGEVGVETPVLSVIYSLLRIVQFRLKEQAGYITVPKERPIDKSKVWE</sequence>
<dbReference type="InterPro" id="IPR008927">
    <property type="entry name" value="6-PGluconate_DH-like_C_sf"/>
</dbReference>
<name>A0AAV5QS58_9ASCO</name>
<dbReference type="InterPro" id="IPR036291">
    <property type="entry name" value="NAD(P)-bd_dom_sf"/>
</dbReference>
<dbReference type="PANTHER" id="PTHR21708">
    <property type="entry name" value="PROBABLE 2-DEHYDROPANTOATE 2-REDUCTASE"/>
    <property type="match status" value="1"/>
</dbReference>
<dbReference type="Proteomes" id="UP001360560">
    <property type="component" value="Unassembled WGS sequence"/>
</dbReference>